<keyword evidence="1" id="KW-0880">Kelch repeat</keyword>
<evidence type="ECO:0000313" key="4">
    <source>
        <dbReference type="Proteomes" id="UP001085076"/>
    </source>
</evidence>
<dbReference type="PANTHER" id="PTHR46344">
    <property type="entry name" value="OS02G0202900 PROTEIN"/>
    <property type="match status" value="1"/>
</dbReference>
<accession>A0A9D5BV90</accession>
<gene>
    <name evidence="3" type="ORF">J5N97_000555</name>
</gene>
<dbReference type="InterPro" id="IPR015915">
    <property type="entry name" value="Kelch-typ_b-propeller"/>
</dbReference>
<comment type="caution">
    <text evidence="3">The sequence shown here is derived from an EMBL/GenBank/DDBJ whole genome shotgun (WGS) entry which is preliminary data.</text>
</comment>
<evidence type="ECO:0000256" key="1">
    <source>
        <dbReference type="ARBA" id="ARBA00022441"/>
    </source>
</evidence>
<sequence>MVPYIGVVHEGRWFLKGLGPHRQVHSEVYLPETESWSPVLDGMVSGWRNPCACVNGRLYALDCKDGCKLRVYNDAADSWSNHMDSGLHLGSSQALEAAALVPLCGKLCIVRNNMSMSLVDVASEGGRWETLAVAGGRGNNLKSWATNIWFTLGLGGYKHGKSHILHCQVLQSLDHQGVTLVIASSQRCP</sequence>
<evidence type="ECO:0000313" key="3">
    <source>
        <dbReference type="EMBL" id="KAJ0961348.1"/>
    </source>
</evidence>
<evidence type="ECO:0008006" key="5">
    <source>
        <dbReference type="Google" id="ProtNLM"/>
    </source>
</evidence>
<keyword evidence="4" id="KW-1185">Reference proteome</keyword>
<keyword evidence="2" id="KW-0677">Repeat</keyword>
<dbReference type="OrthoDB" id="45365at2759"/>
<evidence type="ECO:0000256" key="2">
    <source>
        <dbReference type="ARBA" id="ARBA00022737"/>
    </source>
</evidence>
<protein>
    <recommendedName>
        <fullName evidence="5">F-box/kelch-repeat protein</fullName>
    </recommendedName>
</protein>
<dbReference type="EMBL" id="JAGGNH010000026">
    <property type="protein sequence ID" value="KAJ0961348.1"/>
    <property type="molecule type" value="Genomic_DNA"/>
</dbReference>
<proteinExistence type="predicted"/>
<reference evidence="3 4" key="1">
    <citation type="journal article" date="2022" name="Hortic Res">
        <title>The genome of Dioscorea zingiberensis sheds light on the biosynthesis, origin and evolution of the medicinally important diosgenin saponins.</title>
        <authorList>
            <person name="Li Y."/>
            <person name="Tan C."/>
            <person name="Li Z."/>
            <person name="Guo J."/>
            <person name="Li S."/>
            <person name="Chen X."/>
            <person name="Wang C."/>
            <person name="Dai X."/>
            <person name="Yang H."/>
            <person name="Song W."/>
            <person name="Hou L."/>
            <person name="Xu J."/>
            <person name="Tong Z."/>
            <person name="Xu A."/>
            <person name="Yuan X."/>
            <person name="Wang W."/>
            <person name="Yang Q."/>
            <person name="Chen L."/>
            <person name="Sun Z."/>
            <person name="Wang K."/>
            <person name="Pan B."/>
            <person name="Chen J."/>
            <person name="Bao Y."/>
            <person name="Liu F."/>
            <person name="Qi X."/>
            <person name="Gang D.R."/>
            <person name="Wen J."/>
            <person name="Li J."/>
        </authorList>
    </citation>
    <scope>NUCLEOTIDE SEQUENCE [LARGE SCALE GENOMIC DNA]</scope>
    <source>
        <strain evidence="3">Dzin_1.0</strain>
    </source>
</reference>
<dbReference type="SUPFAM" id="SSF117281">
    <property type="entry name" value="Kelch motif"/>
    <property type="match status" value="1"/>
</dbReference>
<dbReference type="AlphaFoldDB" id="A0A9D5BV90"/>
<name>A0A9D5BV90_9LILI</name>
<organism evidence="3 4">
    <name type="scientific">Dioscorea zingiberensis</name>
    <dbReference type="NCBI Taxonomy" id="325984"/>
    <lineage>
        <taxon>Eukaryota</taxon>
        <taxon>Viridiplantae</taxon>
        <taxon>Streptophyta</taxon>
        <taxon>Embryophyta</taxon>
        <taxon>Tracheophyta</taxon>
        <taxon>Spermatophyta</taxon>
        <taxon>Magnoliopsida</taxon>
        <taxon>Liliopsida</taxon>
        <taxon>Dioscoreales</taxon>
        <taxon>Dioscoreaceae</taxon>
        <taxon>Dioscorea</taxon>
    </lineage>
</organism>
<dbReference type="PANTHER" id="PTHR46344:SF16">
    <property type="entry name" value="KELCH MOTIF FAMILY PROTEIN, EXPRESSED"/>
    <property type="match status" value="1"/>
</dbReference>
<dbReference type="Proteomes" id="UP001085076">
    <property type="component" value="Unassembled WGS sequence"/>
</dbReference>